<feature type="compositionally biased region" description="Basic residues" evidence="1">
    <location>
        <begin position="111"/>
        <end position="122"/>
    </location>
</feature>
<evidence type="ECO:0000313" key="2">
    <source>
        <dbReference type="EMBL" id="KZS00497.1"/>
    </source>
</evidence>
<evidence type="ECO:0000313" key="3">
    <source>
        <dbReference type="Proteomes" id="UP000076858"/>
    </source>
</evidence>
<name>A0A164HRN7_9CRUS</name>
<evidence type="ECO:0000256" key="1">
    <source>
        <dbReference type="SAM" id="MobiDB-lite"/>
    </source>
</evidence>
<dbReference type="Proteomes" id="UP000076858">
    <property type="component" value="Unassembled WGS sequence"/>
</dbReference>
<gene>
    <name evidence="2" type="ORF">APZ42_003176</name>
</gene>
<proteinExistence type="predicted"/>
<keyword evidence="3" id="KW-1185">Reference proteome</keyword>
<comment type="caution">
    <text evidence="2">The sequence shown here is derived from an EMBL/GenBank/DDBJ whole genome shotgun (WGS) entry which is preliminary data.</text>
</comment>
<accession>A0A164HRN7</accession>
<dbReference type="AlphaFoldDB" id="A0A164HRN7"/>
<feature type="non-terminal residue" evidence="2">
    <location>
        <position position="173"/>
    </location>
</feature>
<protein>
    <submittedName>
        <fullName evidence="2">Uncharacterized protein</fullName>
    </submittedName>
</protein>
<dbReference type="EMBL" id="LRGB01009717">
    <property type="protein sequence ID" value="KZS00497.1"/>
    <property type="molecule type" value="Genomic_DNA"/>
</dbReference>
<sequence length="173" mass="19115">ARHHHRRQDFRLVHGDGVGLHRRALCRRAVLLRLSRDGHEGLLQRIARYRPAGGGRAFLRRHGQRLRLAAGLLPDPQGDPGRRPVVGTGADRRRLPGGGRVPGRRLLPGCHPRHHHRRHHPRPGGPHGRAGPGAFRDDRDRLASLRAGDAAIRALPDDSLFGGRVAAGRRHQG</sequence>
<feature type="non-terminal residue" evidence="2">
    <location>
        <position position="1"/>
    </location>
</feature>
<organism evidence="2 3">
    <name type="scientific">Daphnia magna</name>
    <dbReference type="NCBI Taxonomy" id="35525"/>
    <lineage>
        <taxon>Eukaryota</taxon>
        <taxon>Metazoa</taxon>
        <taxon>Ecdysozoa</taxon>
        <taxon>Arthropoda</taxon>
        <taxon>Crustacea</taxon>
        <taxon>Branchiopoda</taxon>
        <taxon>Diplostraca</taxon>
        <taxon>Cladocera</taxon>
        <taxon>Anomopoda</taxon>
        <taxon>Daphniidae</taxon>
        <taxon>Daphnia</taxon>
    </lineage>
</organism>
<reference evidence="2 3" key="1">
    <citation type="submission" date="2016-03" db="EMBL/GenBank/DDBJ databases">
        <title>EvidentialGene: Evidence-directed Construction of Genes on Genomes.</title>
        <authorList>
            <person name="Gilbert D.G."/>
            <person name="Choi J.-H."/>
            <person name="Mockaitis K."/>
            <person name="Colbourne J."/>
            <person name="Pfrender M."/>
        </authorList>
    </citation>
    <scope>NUCLEOTIDE SEQUENCE [LARGE SCALE GENOMIC DNA]</scope>
    <source>
        <strain evidence="2 3">Xinb3</strain>
        <tissue evidence="2">Complete organism</tissue>
    </source>
</reference>
<feature type="region of interest" description="Disordered" evidence="1">
    <location>
        <begin position="71"/>
        <end position="139"/>
    </location>
</feature>